<dbReference type="Pfam" id="PF13683">
    <property type="entry name" value="rve_3"/>
    <property type="match status" value="1"/>
</dbReference>
<dbReference type="PANTHER" id="PTHR46889:SF5">
    <property type="entry name" value="INTEGRASE PROTEIN"/>
    <property type="match status" value="1"/>
</dbReference>
<organism evidence="2 3">
    <name type="scientific">Parabacteroides segnis</name>
    <dbReference type="NCBI Taxonomy" id="2763058"/>
    <lineage>
        <taxon>Bacteria</taxon>
        <taxon>Pseudomonadati</taxon>
        <taxon>Bacteroidota</taxon>
        <taxon>Bacteroidia</taxon>
        <taxon>Bacteroidales</taxon>
        <taxon>Tannerellaceae</taxon>
        <taxon>Parabacteroides</taxon>
    </lineage>
</organism>
<dbReference type="InterPro" id="IPR036397">
    <property type="entry name" value="RNaseH_sf"/>
</dbReference>
<dbReference type="EMBL" id="JACOOI010000090">
    <property type="protein sequence ID" value="MBC5646697.1"/>
    <property type="molecule type" value="Genomic_DNA"/>
</dbReference>
<gene>
    <name evidence="2" type="ORF">H8S77_28020</name>
</gene>
<dbReference type="Proteomes" id="UP000644010">
    <property type="component" value="Unassembled WGS sequence"/>
</dbReference>
<keyword evidence="3" id="KW-1185">Reference proteome</keyword>
<dbReference type="PROSITE" id="PS50994">
    <property type="entry name" value="INTEGRASE"/>
    <property type="match status" value="1"/>
</dbReference>
<accession>A0ABR7EA93</accession>
<proteinExistence type="predicted"/>
<dbReference type="SUPFAM" id="SSF53098">
    <property type="entry name" value="Ribonuclease H-like"/>
    <property type="match status" value="1"/>
</dbReference>
<reference evidence="2 3" key="1">
    <citation type="submission" date="2020-08" db="EMBL/GenBank/DDBJ databases">
        <title>Genome public.</title>
        <authorList>
            <person name="Liu C."/>
            <person name="Sun Q."/>
        </authorList>
    </citation>
    <scope>NUCLEOTIDE SEQUENCE [LARGE SCALE GENOMIC DNA]</scope>
    <source>
        <strain evidence="2 3">BX2</strain>
    </source>
</reference>
<protein>
    <submittedName>
        <fullName evidence="2">IS3 family transposase</fullName>
    </submittedName>
</protein>
<dbReference type="InterPro" id="IPR012337">
    <property type="entry name" value="RNaseH-like_sf"/>
</dbReference>
<name>A0ABR7EA93_9BACT</name>
<dbReference type="Gene3D" id="3.30.420.10">
    <property type="entry name" value="Ribonuclease H-like superfamily/Ribonuclease H"/>
    <property type="match status" value="1"/>
</dbReference>
<sequence>MCRLFGVSKQAYYKHVDNIFARLAHERFLVEYVHTVRDLDPGIGGEKLWLMYKDYFGTDYSLGRDAFLAVLKEYRLMLRKHRKGPRTTNSNHDLAVYPDLVRTLLVTRPNQVWVSDITYVRTDEGFCYLSIITDAYTHEVVGWFVGPTLESIYTLEALKMACKRLEGTNIKLIHHSDRGCQYASLLYTAYLKGLKIQISMTQSGDPKDNAVAERINGILKTEFLNHHHFAGIRQVRNTVSQAIEFYNNKRPHRSLDMMTPVQARQMTGQIKKRWKSYKDSYREECIV</sequence>
<dbReference type="NCBIfam" id="NF033516">
    <property type="entry name" value="transpos_IS3"/>
    <property type="match status" value="1"/>
</dbReference>
<evidence type="ECO:0000259" key="1">
    <source>
        <dbReference type="PROSITE" id="PS50994"/>
    </source>
</evidence>
<evidence type="ECO:0000313" key="2">
    <source>
        <dbReference type="EMBL" id="MBC5646697.1"/>
    </source>
</evidence>
<dbReference type="PANTHER" id="PTHR46889">
    <property type="entry name" value="TRANSPOSASE INSF FOR INSERTION SEQUENCE IS3B-RELATED"/>
    <property type="match status" value="1"/>
</dbReference>
<comment type="caution">
    <text evidence="2">The sequence shown here is derived from an EMBL/GenBank/DDBJ whole genome shotgun (WGS) entry which is preliminary data.</text>
</comment>
<dbReference type="InterPro" id="IPR050900">
    <property type="entry name" value="Transposase_IS3/IS150/IS904"/>
</dbReference>
<feature type="domain" description="Integrase catalytic" evidence="1">
    <location>
        <begin position="105"/>
        <end position="268"/>
    </location>
</feature>
<dbReference type="InterPro" id="IPR048020">
    <property type="entry name" value="Transpos_IS3"/>
</dbReference>
<dbReference type="InterPro" id="IPR001584">
    <property type="entry name" value="Integrase_cat-core"/>
</dbReference>
<evidence type="ECO:0000313" key="3">
    <source>
        <dbReference type="Proteomes" id="UP000644010"/>
    </source>
</evidence>